<name>A0AAN7CJS4_9PEZI</name>
<proteinExistence type="predicted"/>
<feature type="compositionally biased region" description="Acidic residues" evidence="1">
    <location>
        <begin position="601"/>
        <end position="610"/>
    </location>
</feature>
<feature type="compositionally biased region" description="Basic and acidic residues" evidence="1">
    <location>
        <begin position="591"/>
        <end position="600"/>
    </location>
</feature>
<organism evidence="2 3">
    <name type="scientific">Corynascus novoguineensis</name>
    <dbReference type="NCBI Taxonomy" id="1126955"/>
    <lineage>
        <taxon>Eukaryota</taxon>
        <taxon>Fungi</taxon>
        <taxon>Dikarya</taxon>
        <taxon>Ascomycota</taxon>
        <taxon>Pezizomycotina</taxon>
        <taxon>Sordariomycetes</taxon>
        <taxon>Sordariomycetidae</taxon>
        <taxon>Sordariales</taxon>
        <taxon>Chaetomiaceae</taxon>
        <taxon>Corynascus</taxon>
    </lineage>
</organism>
<dbReference type="AlphaFoldDB" id="A0AAN7CJS4"/>
<dbReference type="Pfam" id="PF12044">
    <property type="entry name" value="Metallopep"/>
    <property type="match status" value="1"/>
</dbReference>
<reference evidence="2" key="2">
    <citation type="submission" date="2023-05" db="EMBL/GenBank/DDBJ databases">
        <authorList>
            <consortium name="Lawrence Berkeley National Laboratory"/>
            <person name="Steindorff A."/>
            <person name="Hensen N."/>
            <person name="Bonometti L."/>
            <person name="Westerberg I."/>
            <person name="Brannstrom I.O."/>
            <person name="Guillou S."/>
            <person name="Cros-Aarteil S."/>
            <person name="Calhoun S."/>
            <person name="Haridas S."/>
            <person name="Kuo A."/>
            <person name="Mondo S."/>
            <person name="Pangilinan J."/>
            <person name="Riley R."/>
            <person name="Labutti K."/>
            <person name="Andreopoulos B."/>
            <person name="Lipzen A."/>
            <person name="Chen C."/>
            <person name="Yanf M."/>
            <person name="Daum C."/>
            <person name="Ng V."/>
            <person name="Clum A."/>
            <person name="Ohm R."/>
            <person name="Martin F."/>
            <person name="Silar P."/>
            <person name="Natvig D."/>
            <person name="Lalanne C."/>
            <person name="Gautier V."/>
            <person name="Ament-Velasquez S.L."/>
            <person name="Kruys A."/>
            <person name="Hutchinson M.I."/>
            <person name="Powell A.J."/>
            <person name="Barry K."/>
            <person name="Miller A.N."/>
            <person name="Grigoriev I.V."/>
            <person name="Debuchy R."/>
            <person name="Gladieux P."/>
            <person name="Thoren M.H."/>
            <person name="Johannesson H."/>
        </authorList>
    </citation>
    <scope>NUCLEOTIDE SEQUENCE</scope>
    <source>
        <strain evidence="2">CBS 359.72</strain>
    </source>
</reference>
<feature type="compositionally biased region" description="Basic and acidic residues" evidence="1">
    <location>
        <begin position="572"/>
        <end position="584"/>
    </location>
</feature>
<dbReference type="InterPro" id="IPR021917">
    <property type="entry name" value="Unchr_Zn-peptidase-like"/>
</dbReference>
<feature type="region of interest" description="Disordered" evidence="1">
    <location>
        <begin position="572"/>
        <end position="629"/>
    </location>
</feature>
<sequence length="641" mass="71069">MLQLDNFPEGEGAETEVYQQCIIVSGRCNKSVALGKDEGYILVESKDILDQIVFPEQRWPMCRGSFKSLVLLSPGLNKIVITSGEDAISYTEIIVRYVPLLNTPPLHLAILIAKDSPLLIDCSPAKLGGLSTAHSSLDAAIAKFRMTAYMWQALTAEDLRAKGLGRRSFRLEEEWNADTLSQRSLQTPTMSTVPKIHLVRTDKTVAELRNAQFAQQNPHARQKDMLHEIFSNALLAHGAPFTTHARPIVAGLILDSHYDLTGYGRDKPYILAHAALGSHNPVGLSLGIFGSHLTYAWPRFMEEVPACLLDATPSGDTVGNDNGECDTMWRACAVGQGAFLHELKSEAGIAQVVFSQKGGKHEKEAKVSVHNPPNFLSYSIADLLKRFDQRKPLALEVTAMNGRLWSAANVWTLFRQRSVLQVPGTSIRLLRQSVGSHKLKDEDGDDEWEWGVMLKARDSKGELVDATKIDIRVGCGLDGAVVYYKDGSRIPCGRWNGSDVHMGGHQARKLAIPKGVEITKVALTANLVPPKGHRIIGFYGTSEGWGMCSRFGIVTAPRDVDLPDSVYDMEELQNKPAHEREQDSHRKKRRRLDDLQRVEDQDMDDSDYGPDTEGSCISEGEDDHYDDGWDSELEAVYERAL</sequence>
<dbReference type="Proteomes" id="UP001303647">
    <property type="component" value="Unassembled WGS sequence"/>
</dbReference>
<keyword evidence="3" id="KW-1185">Reference proteome</keyword>
<comment type="caution">
    <text evidence="2">The sequence shown here is derived from an EMBL/GenBank/DDBJ whole genome shotgun (WGS) entry which is preliminary data.</text>
</comment>
<dbReference type="GO" id="GO:0005737">
    <property type="term" value="C:cytoplasm"/>
    <property type="evidence" value="ECO:0007669"/>
    <property type="project" value="TreeGrafter"/>
</dbReference>
<feature type="compositionally biased region" description="Acidic residues" evidence="1">
    <location>
        <begin position="619"/>
        <end position="629"/>
    </location>
</feature>
<accession>A0AAN7CJS4</accession>
<dbReference type="PANTHER" id="PTHR21054">
    <property type="entry name" value="ZINC METALLOPROTEINASE-RELATED"/>
    <property type="match status" value="1"/>
</dbReference>
<evidence type="ECO:0000313" key="2">
    <source>
        <dbReference type="EMBL" id="KAK4243414.1"/>
    </source>
</evidence>
<evidence type="ECO:0000313" key="3">
    <source>
        <dbReference type="Proteomes" id="UP001303647"/>
    </source>
</evidence>
<dbReference type="EMBL" id="MU857819">
    <property type="protein sequence ID" value="KAK4243414.1"/>
    <property type="molecule type" value="Genomic_DNA"/>
</dbReference>
<dbReference type="PANTHER" id="PTHR21054:SF2">
    <property type="entry name" value="MIP04191P"/>
    <property type="match status" value="1"/>
</dbReference>
<evidence type="ECO:0000256" key="1">
    <source>
        <dbReference type="SAM" id="MobiDB-lite"/>
    </source>
</evidence>
<gene>
    <name evidence="2" type="ORF">C7999DRAFT_44770</name>
</gene>
<protein>
    <submittedName>
        <fullName evidence="2">Peptidase family-domain-containing protein</fullName>
    </submittedName>
</protein>
<dbReference type="InterPro" id="IPR053002">
    <property type="entry name" value="Metalloproteinase_M10B"/>
</dbReference>
<reference evidence="2" key="1">
    <citation type="journal article" date="2023" name="Mol. Phylogenet. Evol.">
        <title>Genome-scale phylogeny and comparative genomics of the fungal order Sordariales.</title>
        <authorList>
            <person name="Hensen N."/>
            <person name="Bonometti L."/>
            <person name="Westerberg I."/>
            <person name="Brannstrom I.O."/>
            <person name="Guillou S."/>
            <person name="Cros-Aarteil S."/>
            <person name="Calhoun S."/>
            <person name="Haridas S."/>
            <person name="Kuo A."/>
            <person name="Mondo S."/>
            <person name="Pangilinan J."/>
            <person name="Riley R."/>
            <person name="LaButti K."/>
            <person name="Andreopoulos B."/>
            <person name="Lipzen A."/>
            <person name="Chen C."/>
            <person name="Yan M."/>
            <person name="Daum C."/>
            <person name="Ng V."/>
            <person name="Clum A."/>
            <person name="Steindorff A."/>
            <person name="Ohm R.A."/>
            <person name="Martin F."/>
            <person name="Silar P."/>
            <person name="Natvig D.O."/>
            <person name="Lalanne C."/>
            <person name="Gautier V."/>
            <person name="Ament-Velasquez S.L."/>
            <person name="Kruys A."/>
            <person name="Hutchinson M.I."/>
            <person name="Powell A.J."/>
            <person name="Barry K."/>
            <person name="Miller A.N."/>
            <person name="Grigoriev I.V."/>
            <person name="Debuchy R."/>
            <person name="Gladieux P."/>
            <person name="Hiltunen Thoren M."/>
            <person name="Johannesson H."/>
        </authorList>
    </citation>
    <scope>NUCLEOTIDE SEQUENCE</scope>
    <source>
        <strain evidence="2">CBS 359.72</strain>
    </source>
</reference>